<dbReference type="InParanoid" id="A0A1B1AGM4"/>
<protein>
    <submittedName>
        <fullName evidence="1">Uncharacterized protein</fullName>
    </submittedName>
</protein>
<accession>A0A1B1AGM4</accession>
<sequence length="350" mass="38465">MTKKSPPSRSTRLLLEEGAFEAGPPRARRRDLVLSRALCRYRFFERPADLSNAEFAKARQLFAEAHAPYPNTGMMILRAPKGASIWYWDKAKSAEFPNAEISPESVWRGVGEDGWRVITCAEGYEAQYWQDKTLIASSWRRQALSAAQWRAFVLSVEAQGLAAPELAPSPIEAAFADGAWRRSLVKAPLSWADVEKIGFSAALCALAASALFCGQGLRFGAYSAEARARHSELEARFRDDRELARALLHYRQVEAFSAASDRALVLTALTEAQETAGEFGLNLRAWRADSAGLSFSFESAIGETPVREIVSAIEAQPHLCNATPEIAGPREIEVRADLSACEGADLDTVR</sequence>
<gene>
    <name evidence="1" type="ORF">ATE48_07185</name>
</gene>
<dbReference type="AlphaFoldDB" id="A0A1B1AGM4"/>
<organism evidence="1 2">
    <name type="scientific">Candidatus Viadribacter manganicus</name>
    <dbReference type="NCBI Taxonomy" id="1759059"/>
    <lineage>
        <taxon>Bacteria</taxon>
        <taxon>Pseudomonadati</taxon>
        <taxon>Pseudomonadota</taxon>
        <taxon>Alphaproteobacteria</taxon>
        <taxon>Hyphomonadales</taxon>
        <taxon>Hyphomonadaceae</taxon>
        <taxon>Candidatus Viadribacter</taxon>
    </lineage>
</organism>
<evidence type="ECO:0000313" key="2">
    <source>
        <dbReference type="Proteomes" id="UP000092498"/>
    </source>
</evidence>
<dbReference type="Proteomes" id="UP000092498">
    <property type="component" value="Chromosome"/>
</dbReference>
<dbReference type="STRING" id="1759059.ATE48_07185"/>
<reference evidence="1 2" key="1">
    <citation type="submission" date="2015-11" db="EMBL/GenBank/DDBJ databases">
        <title>Whole-Genome Sequence of Candidatus Oderbacter manganicum from the National Park Lower Oder Valley, Germany.</title>
        <authorList>
            <person name="Braun B."/>
            <person name="Liere K."/>
            <person name="Szewzyk U."/>
        </authorList>
    </citation>
    <scope>NUCLEOTIDE SEQUENCE [LARGE SCALE GENOMIC DNA]</scope>
    <source>
        <strain evidence="1 2">OTSz_A_272</strain>
    </source>
</reference>
<dbReference type="KEGG" id="cbot:ATE48_07185"/>
<proteinExistence type="predicted"/>
<keyword evidence="2" id="KW-1185">Reference proteome</keyword>
<dbReference type="OrthoDB" id="7207165at2"/>
<evidence type="ECO:0000313" key="1">
    <source>
        <dbReference type="EMBL" id="ANP45716.1"/>
    </source>
</evidence>
<name>A0A1B1AGM4_9PROT</name>
<dbReference type="EMBL" id="CP013244">
    <property type="protein sequence ID" value="ANP45716.1"/>
    <property type="molecule type" value="Genomic_DNA"/>
</dbReference>